<keyword evidence="4" id="KW-1185">Reference proteome</keyword>
<dbReference type="RefSeq" id="WP_224197114.1">
    <property type="nucleotide sequence ID" value="NZ_JAIRAU010000056.1"/>
</dbReference>
<feature type="compositionally biased region" description="Low complexity" evidence="1">
    <location>
        <begin position="84"/>
        <end position="102"/>
    </location>
</feature>
<comment type="caution">
    <text evidence="3">The sequence shown here is derived from an EMBL/GenBank/DDBJ whole genome shotgun (WGS) entry which is preliminary data.</text>
</comment>
<organism evidence="3 4">
    <name type="scientific">Nannocystis pusilla</name>
    <dbReference type="NCBI Taxonomy" id="889268"/>
    <lineage>
        <taxon>Bacteria</taxon>
        <taxon>Pseudomonadati</taxon>
        <taxon>Myxococcota</taxon>
        <taxon>Polyangia</taxon>
        <taxon>Nannocystales</taxon>
        <taxon>Nannocystaceae</taxon>
        <taxon>Nannocystis</taxon>
    </lineage>
</organism>
<evidence type="ECO:0000313" key="3">
    <source>
        <dbReference type="EMBL" id="MBZ5715374.1"/>
    </source>
</evidence>
<dbReference type="PANTHER" id="PTHR42754">
    <property type="entry name" value="ENDOGLUCANASE"/>
    <property type="match status" value="1"/>
</dbReference>
<dbReference type="PANTHER" id="PTHR42754:SF1">
    <property type="entry name" value="LIPOPROTEIN"/>
    <property type="match status" value="1"/>
</dbReference>
<evidence type="ECO:0000313" key="4">
    <source>
        <dbReference type="Proteomes" id="UP001139031"/>
    </source>
</evidence>
<sequence length="546" mass="53917">MSRRVVLLVAACVSCTRPNPFFAFTEGPSGGPDDHEPGATAGTGASDSDSAPPATGSVDPTGGPGGTTSADPTDGGSGSTAGVTDPSTTGSTSSPGSDTSDSCGDQCPPPDECLGGLECSGKLEWLRRSGDAAEQWATDAAVLSDGSVVVVGSFTGELGTAPDVITATTDPLDGDAFILRLDPAGEQVWLRQLGGAGLQWVSAVVVLPDDRIAVAGQFGGQLLFDPHQIDGVGQNPGFVAVVAADGGASTVHVFAGDGVAALDLALAPDGDLVVVGHYDGDILLGGDKFIGNAVDLFAVGLDVAGGPTWHWTPHSSGDQTAHAVAVAPDGAVFVAGELETGLQIANINLLGQGLDGFIAGLDPAGLPQWGAQLGGPGDDRARALAAAPDGTFVVAGVHSGGLDFGEGSLPDPGNGKLGGYIAAFDAKGGLRWARSGFVLGAETPGLAIDGTGRVVASLPLGDQPIDLGGGPLGDGPGALLVKLTSDGNFVWGRHLAGQVSQSGPGLGVGPAGEIAIAGAFDPELAHDPLMVSSAGLLDIYAGRFLP</sequence>
<protein>
    <submittedName>
        <fullName evidence="3">Uncharacterized protein</fullName>
    </submittedName>
</protein>
<feature type="chain" id="PRO_5045365120" evidence="2">
    <location>
        <begin position="24"/>
        <end position="546"/>
    </location>
</feature>
<keyword evidence="2" id="KW-0732">Signal</keyword>
<evidence type="ECO:0000256" key="2">
    <source>
        <dbReference type="SAM" id="SignalP"/>
    </source>
</evidence>
<dbReference type="Gene3D" id="2.130.10.10">
    <property type="entry name" value="YVTN repeat-like/Quinoprotein amine dehydrogenase"/>
    <property type="match status" value="1"/>
</dbReference>
<feature type="region of interest" description="Disordered" evidence="1">
    <location>
        <begin position="26"/>
        <end position="106"/>
    </location>
</feature>
<reference evidence="3" key="1">
    <citation type="submission" date="2021-08" db="EMBL/GenBank/DDBJ databases">
        <authorList>
            <person name="Stevens D.C."/>
        </authorList>
    </citation>
    <scope>NUCLEOTIDE SEQUENCE</scope>
    <source>
        <strain evidence="3">DSM 53165</strain>
    </source>
</reference>
<accession>A0ABS7U4N9</accession>
<name>A0ABS7U4N9_9BACT</name>
<dbReference type="SUPFAM" id="SSF101898">
    <property type="entry name" value="NHL repeat"/>
    <property type="match status" value="1"/>
</dbReference>
<proteinExistence type="predicted"/>
<dbReference type="InterPro" id="IPR015943">
    <property type="entry name" value="WD40/YVTN_repeat-like_dom_sf"/>
</dbReference>
<gene>
    <name evidence="3" type="ORF">K7C98_39575</name>
</gene>
<evidence type="ECO:0000256" key="1">
    <source>
        <dbReference type="SAM" id="MobiDB-lite"/>
    </source>
</evidence>
<dbReference type="Proteomes" id="UP001139031">
    <property type="component" value="Unassembled WGS sequence"/>
</dbReference>
<dbReference type="EMBL" id="JAIRAU010000056">
    <property type="protein sequence ID" value="MBZ5715374.1"/>
    <property type="molecule type" value="Genomic_DNA"/>
</dbReference>
<feature type="signal peptide" evidence="2">
    <location>
        <begin position="1"/>
        <end position="23"/>
    </location>
</feature>